<accession>A0A1M6L7Q8</accession>
<sequence>MRQILIPTDFSENAWNATRYALELFKEDECVFHLLNTYTPALVSNRFIAHPKNGRPIAAGSKEQSEEGLGKLMHRIRNYTSNDNHYFETYSSFAMLNDEVKQFVEQEGIDYIVMGTKGASDQPEVYMGHNTVRLLKSIKSCPILAIPKPFEFARPDEITFSTDFYRFYTDSELAPLIEMAKTFDATIRIVHIQQGIAPLTDVQQFNLGMLRKYLGPVEHYVHTVSELDSVSKTLQVFNEELNIHLLAMLNYRYSYLDQVTEDPVVKKKTFETEVPLMIIPELSMGGPGHRAKSPMSYAEGIN</sequence>
<evidence type="ECO:0000313" key="4">
    <source>
        <dbReference type="Proteomes" id="UP000184543"/>
    </source>
</evidence>
<dbReference type="RefSeq" id="WP_072994813.1">
    <property type="nucleotide sequence ID" value="NZ_FQYU01000007.1"/>
</dbReference>
<dbReference type="Gene3D" id="3.40.50.12370">
    <property type="match status" value="1"/>
</dbReference>
<dbReference type="Pfam" id="PF00582">
    <property type="entry name" value="Usp"/>
    <property type="match status" value="1"/>
</dbReference>
<dbReference type="Proteomes" id="UP000184543">
    <property type="component" value="Unassembled WGS sequence"/>
</dbReference>
<dbReference type="InterPro" id="IPR006015">
    <property type="entry name" value="Universal_stress_UspA"/>
</dbReference>
<name>A0A1M6L7Q8_9FLAO</name>
<organism evidence="3 4">
    <name type="scientific">Pseudozobellia thermophila</name>
    <dbReference type="NCBI Taxonomy" id="192903"/>
    <lineage>
        <taxon>Bacteria</taxon>
        <taxon>Pseudomonadati</taxon>
        <taxon>Bacteroidota</taxon>
        <taxon>Flavobacteriia</taxon>
        <taxon>Flavobacteriales</taxon>
        <taxon>Flavobacteriaceae</taxon>
        <taxon>Pseudozobellia</taxon>
    </lineage>
</organism>
<evidence type="ECO:0000256" key="1">
    <source>
        <dbReference type="ARBA" id="ARBA00008791"/>
    </source>
</evidence>
<feature type="domain" description="UspA" evidence="2">
    <location>
        <begin position="1"/>
        <end position="146"/>
    </location>
</feature>
<evidence type="ECO:0000313" key="3">
    <source>
        <dbReference type="EMBL" id="SHJ67079.1"/>
    </source>
</evidence>
<gene>
    <name evidence="3" type="ORF">SAMN04488513_10751</name>
</gene>
<comment type="similarity">
    <text evidence="1">Belongs to the universal stress protein A family.</text>
</comment>
<dbReference type="AlphaFoldDB" id="A0A1M6L7Q8"/>
<dbReference type="OrthoDB" id="9788959at2"/>
<dbReference type="CDD" id="cd00293">
    <property type="entry name" value="USP-like"/>
    <property type="match status" value="1"/>
</dbReference>
<evidence type="ECO:0000259" key="2">
    <source>
        <dbReference type="Pfam" id="PF00582"/>
    </source>
</evidence>
<reference evidence="4" key="1">
    <citation type="submission" date="2016-11" db="EMBL/GenBank/DDBJ databases">
        <authorList>
            <person name="Varghese N."/>
            <person name="Submissions S."/>
        </authorList>
    </citation>
    <scope>NUCLEOTIDE SEQUENCE [LARGE SCALE GENOMIC DNA]</scope>
    <source>
        <strain evidence="4">DSM 19858</strain>
    </source>
</reference>
<keyword evidence="4" id="KW-1185">Reference proteome</keyword>
<dbReference type="STRING" id="192903.SAMN04488513_10751"/>
<dbReference type="SUPFAM" id="SSF52402">
    <property type="entry name" value="Adenine nucleotide alpha hydrolases-like"/>
    <property type="match status" value="2"/>
</dbReference>
<dbReference type="InterPro" id="IPR006016">
    <property type="entry name" value="UspA"/>
</dbReference>
<protein>
    <submittedName>
        <fullName evidence="3">Nucleotide-binding universal stress protein, UspA family</fullName>
    </submittedName>
</protein>
<proteinExistence type="inferred from homology"/>
<dbReference type="EMBL" id="FQYU01000007">
    <property type="protein sequence ID" value="SHJ67079.1"/>
    <property type="molecule type" value="Genomic_DNA"/>
</dbReference>
<dbReference type="PRINTS" id="PR01438">
    <property type="entry name" value="UNVRSLSTRESS"/>
</dbReference>